<dbReference type="OrthoDB" id="95392at2759"/>
<reference evidence="2" key="1">
    <citation type="submission" date="2023-04" db="EMBL/GenBank/DDBJ databases">
        <title>Phytophthora fragariaefolia NBRC 109709.</title>
        <authorList>
            <person name="Ichikawa N."/>
            <person name="Sato H."/>
            <person name="Tonouchi N."/>
        </authorList>
    </citation>
    <scope>NUCLEOTIDE SEQUENCE</scope>
    <source>
        <strain evidence="2">NBRC 109709</strain>
    </source>
</reference>
<comment type="caution">
    <text evidence="2">The sequence shown here is derived from an EMBL/GenBank/DDBJ whole genome shotgun (WGS) entry which is preliminary data.</text>
</comment>
<evidence type="ECO:0000313" key="3">
    <source>
        <dbReference type="Proteomes" id="UP001165121"/>
    </source>
</evidence>
<dbReference type="SUPFAM" id="SSF53474">
    <property type="entry name" value="alpha/beta-Hydrolases"/>
    <property type="match status" value="1"/>
</dbReference>
<gene>
    <name evidence="2" type="ORF">Pfra01_002685600</name>
</gene>
<dbReference type="EMBL" id="BSXT01006017">
    <property type="protein sequence ID" value="GMF61721.1"/>
    <property type="molecule type" value="Genomic_DNA"/>
</dbReference>
<feature type="signal peptide" evidence="1">
    <location>
        <begin position="1"/>
        <end position="21"/>
    </location>
</feature>
<sequence>MKHLVVVTTIFAALFTYTAQAVVSEGGDVGMNWPSLRFSFTIKRSPMEVHGHSEFSVLANPIVFAHNADLRVMYDTFATFTEDSSLYNYTVVDGRSYVAKTSLNDSASGPLVECEDTEVQLPINSIVAALNKAVPVSSIYSKARGAIQCSSENAFKVLVNGIDFGLCFSGPSGFTMYGNDMDITVAYEGEQKTILIPTLGGRAPANCVKVATPSSMTSIGRALLAGESISPHNTRDLRAASLTFDFVFGDDDDVCSCKSTPRPCIFVHGLGISKEEPENVDVFPTKYWGNLTGHAPCCSSIQYSVLNTINNSWTDDAQQQKVCDRLLAVSETSHDTTISDTIIVTHSMGGLLLAGAIATGKCNLDSSVSWVGLSAPMRGSMASNYFQDSCKNETNFIAEDLVTKTGFCPADDGIMSLAYEGERYSSPELDSAYVAAQKIYQRDVTALMCSNGYSGLRSKRQWWYWTLGTVVPHKSFKNDGMVEFQSCAGGLPTENFGNSYEDTFYVTKLNHADTAFRNGDAILNKAKMPIKWFECLL</sequence>
<dbReference type="AlphaFoldDB" id="A0A9W6YAQ0"/>
<accession>A0A9W6YAQ0</accession>
<keyword evidence="3" id="KW-1185">Reference proteome</keyword>
<dbReference type="InterPro" id="IPR029058">
    <property type="entry name" value="AB_hydrolase_fold"/>
</dbReference>
<dbReference type="PANTHER" id="PTHR22538">
    <property type="entry name" value="CILIA- AND FLAGELLA-ASSOCIATED PROTEIN 74"/>
    <property type="match status" value="1"/>
</dbReference>
<dbReference type="Proteomes" id="UP001165121">
    <property type="component" value="Unassembled WGS sequence"/>
</dbReference>
<dbReference type="PANTHER" id="PTHR22538:SF1">
    <property type="entry name" value="VWFD DOMAIN-CONTAINING PROTEIN"/>
    <property type="match status" value="1"/>
</dbReference>
<organism evidence="2 3">
    <name type="scientific">Phytophthora fragariaefolia</name>
    <dbReference type="NCBI Taxonomy" id="1490495"/>
    <lineage>
        <taxon>Eukaryota</taxon>
        <taxon>Sar</taxon>
        <taxon>Stramenopiles</taxon>
        <taxon>Oomycota</taxon>
        <taxon>Peronosporomycetes</taxon>
        <taxon>Peronosporales</taxon>
        <taxon>Peronosporaceae</taxon>
        <taxon>Phytophthora</taxon>
    </lineage>
</organism>
<name>A0A9W6YAQ0_9STRA</name>
<dbReference type="Gene3D" id="3.40.50.1820">
    <property type="entry name" value="alpha/beta hydrolase"/>
    <property type="match status" value="1"/>
</dbReference>
<feature type="chain" id="PRO_5040864364" evidence="1">
    <location>
        <begin position="22"/>
        <end position="537"/>
    </location>
</feature>
<protein>
    <submittedName>
        <fullName evidence="2">Unnamed protein product</fullName>
    </submittedName>
</protein>
<evidence type="ECO:0000256" key="1">
    <source>
        <dbReference type="SAM" id="SignalP"/>
    </source>
</evidence>
<evidence type="ECO:0000313" key="2">
    <source>
        <dbReference type="EMBL" id="GMF61721.1"/>
    </source>
</evidence>
<keyword evidence="1" id="KW-0732">Signal</keyword>
<proteinExistence type="predicted"/>